<sequence length="72" mass="8470">MIKHYHPAFGYWTVTDDLRVKWHLKINHKRVYRLMQANHLSAKVYKTCGQANMILLRARKARKPKTGYTAGS</sequence>
<evidence type="ECO:0000313" key="2">
    <source>
        <dbReference type="EMBL" id="BAQ56645.1"/>
    </source>
</evidence>
<dbReference type="KEGG" id="lae:LBAT_0256"/>
<proteinExistence type="predicted"/>
<dbReference type="Pfam" id="PF13276">
    <property type="entry name" value="HTH_21"/>
    <property type="match status" value="1"/>
</dbReference>
<dbReference type="STRING" id="1600.LBAT_0256"/>
<dbReference type="EMBL" id="AP014808">
    <property type="protein sequence ID" value="BAQ56645.1"/>
    <property type="molecule type" value="Genomic_DNA"/>
</dbReference>
<gene>
    <name evidence="2" type="ORF">LBAT_0256</name>
</gene>
<dbReference type="AlphaFoldDB" id="A0A0D6A2A6"/>
<dbReference type="Proteomes" id="UP000035709">
    <property type="component" value="Chromosome"/>
</dbReference>
<feature type="domain" description="HTH-like" evidence="1">
    <location>
        <begin position="5"/>
        <end position="46"/>
    </location>
</feature>
<evidence type="ECO:0000259" key="1">
    <source>
        <dbReference type="Pfam" id="PF13276"/>
    </source>
</evidence>
<keyword evidence="3" id="KW-1185">Reference proteome</keyword>
<evidence type="ECO:0000313" key="3">
    <source>
        <dbReference type="Proteomes" id="UP000035709"/>
    </source>
</evidence>
<accession>A0A0D6A2A6</accession>
<organism evidence="2 3">
    <name type="scientific">Lactobacillus acetotolerans</name>
    <dbReference type="NCBI Taxonomy" id="1600"/>
    <lineage>
        <taxon>Bacteria</taxon>
        <taxon>Bacillati</taxon>
        <taxon>Bacillota</taxon>
        <taxon>Bacilli</taxon>
        <taxon>Lactobacillales</taxon>
        <taxon>Lactobacillaceae</taxon>
        <taxon>Lactobacillus</taxon>
    </lineage>
</organism>
<dbReference type="InterPro" id="IPR025948">
    <property type="entry name" value="HTH-like_dom"/>
</dbReference>
<name>A0A0D6A2A6_9LACO</name>
<dbReference type="PATRIC" id="fig|1600.4.peg.262"/>
<reference evidence="2 3" key="1">
    <citation type="submission" date="2015-03" db="EMBL/GenBank/DDBJ databases">
        <title>Complete genome sequence of Lactobacillus acetotolerans NBRC 13120.</title>
        <authorList>
            <person name="Toh H."/>
            <person name="Morita H."/>
            <person name="Fujita N."/>
        </authorList>
    </citation>
    <scope>NUCLEOTIDE SEQUENCE [LARGE SCALE GENOMIC DNA]</scope>
    <source>
        <strain evidence="2 3">NBRC 13120</strain>
    </source>
</reference>
<protein>
    <recommendedName>
        <fullName evidence="1">HTH-like domain-containing protein</fullName>
    </recommendedName>
</protein>